<comment type="caution">
    <text evidence="1">The sequence shown here is derived from an EMBL/GenBank/DDBJ whole genome shotgun (WGS) entry which is preliminary data.</text>
</comment>
<protein>
    <submittedName>
        <fullName evidence="1">Uncharacterized protein</fullName>
    </submittedName>
</protein>
<organism evidence="1 2">
    <name type="scientific">Catharanthus roseus</name>
    <name type="common">Madagascar periwinkle</name>
    <name type="synonym">Vinca rosea</name>
    <dbReference type="NCBI Taxonomy" id="4058"/>
    <lineage>
        <taxon>Eukaryota</taxon>
        <taxon>Viridiplantae</taxon>
        <taxon>Streptophyta</taxon>
        <taxon>Embryophyta</taxon>
        <taxon>Tracheophyta</taxon>
        <taxon>Spermatophyta</taxon>
        <taxon>Magnoliopsida</taxon>
        <taxon>eudicotyledons</taxon>
        <taxon>Gunneridae</taxon>
        <taxon>Pentapetalae</taxon>
        <taxon>asterids</taxon>
        <taxon>lamiids</taxon>
        <taxon>Gentianales</taxon>
        <taxon>Apocynaceae</taxon>
        <taxon>Rauvolfioideae</taxon>
        <taxon>Vinceae</taxon>
        <taxon>Catharanthinae</taxon>
        <taxon>Catharanthus</taxon>
    </lineage>
</organism>
<sequence length="173" mass="19924">MPFADVEEFDCDVINHSECIGDDYMLLECLEEEVTDDNIVFRFFFLIGFVGWNAVSSKEDAFKLYNDHAFKLGFSVHKKNQKFKARLPIVSEWRSNANMEDFHCKEGLVEIMVTESKLLKHANKVYTIGAYNCGDLEKVSKNDIATCSAWRREMLKKFSDLISASKLNINAQE</sequence>
<reference evidence="2" key="1">
    <citation type="journal article" date="2023" name="Nat. Plants">
        <title>Single-cell RNA sequencing provides a high-resolution roadmap for understanding the multicellular compartmentation of specialized metabolism.</title>
        <authorList>
            <person name="Sun S."/>
            <person name="Shen X."/>
            <person name="Li Y."/>
            <person name="Li Y."/>
            <person name="Wang S."/>
            <person name="Li R."/>
            <person name="Zhang H."/>
            <person name="Shen G."/>
            <person name="Guo B."/>
            <person name="Wei J."/>
            <person name="Xu J."/>
            <person name="St-Pierre B."/>
            <person name="Chen S."/>
            <person name="Sun C."/>
        </authorList>
    </citation>
    <scope>NUCLEOTIDE SEQUENCE [LARGE SCALE GENOMIC DNA]</scope>
</reference>
<keyword evidence="2" id="KW-1185">Reference proteome</keyword>
<accession>A0ACB9ZRL7</accession>
<evidence type="ECO:0000313" key="2">
    <source>
        <dbReference type="Proteomes" id="UP001060085"/>
    </source>
</evidence>
<evidence type="ECO:0000313" key="1">
    <source>
        <dbReference type="EMBL" id="KAI5650376.1"/>
    </source>
</evidence>
<name>A0ACB9ZRL7_CATRO</name>
<dbReference type="EMBL" id="CM044708">
    <property type="protein sequence ID" value="KAI5650376.1"/>
    <property type="molecule type" value="Genomic_DNA"/>
</dbReference>
<dbReference type="Proteomes" id="UP001060085">
    <property type="component" value="Linkage Group LG08"/>
</dbReference>
<proteinExistence type="predicted"/>
<gene>
    <name evidence="1" type="ORF">M9H77_36381</name>
</gene>